<evidence type="ECO:0000313" key="3">
    <source>
        <dbReference type="Proteomes" id="UP000077245"/>
    </source>
</evidence>
<proteinExistence type="predicted"/>
<dbReference type="SUPFAM" id="SSF52540">
    <property type="entry name" value="P-loop containing nucleoside triphosphate hydrolases"/>
    <property type="match status" value="1"/>
</dbReference>
<evidence type="ECO:0000259" key="1">
    <source>
        <dbReference type="Pfam" id="PF09820"/>
    </source>
</evidence>
<dbReference type="AlphaFoldDB" id="A0A166C2E5"/>
<comment type="caution">
    <text evidence="2">The sequence shown here is derived from an EMBL/GenBank/DDBJ whole genome shotgun (WGS) entry which is preliminary data.</text>
</comment>
<name>A0A166C2E5_9EURY</name>
<organism evidence="2 3">
    <name type="scientific">Methanobrevibacter curvatus</name>
    <dbReference type="NCBI Taxonomy" id="49547"/>
    <lineage>
        <taxon>Archaea</taxon>
        <taxon>Methanobacteriati</taxon>
        <taxon>Methanobacteriota</taxon>
        <taxon>Methanomada group</taxon>
        <taxon>Methanobacteria</taxon>
        <taxon>Methanobacteriales</taxon>
        <taxon>Methanobacteriaceae</taxon>
        <taxon>Methanobrevibacter</taxon>
    </lineage>
</organism>
<keyword evidence="3" id="KW-1185">Reference proteome</keyword>
<dbReference type="OrthoDB" id="74831at2157"/>
<evidence type="ECO:0000313" key="2">
    <source>
        <dbReference type="EMBL" id="KZX10807.1"/>
    </source>
</evidence>
<protein>
    <submittedName>
        <fullName evidence="2">Putative AAA-ATPase</fullName>
    </submittedName>
</protein>
<dbReference type="PANTHER" id="PTHR34825">
    <property type="entry name" value="CONSERVED PROTEIN, WITH A WEAK D-GALACTARATE DEHYDRATASE/ALTRONATE HYDROLASE DOMAIN"/>
    <property type="match status" value="1"/>
</dbReference>
<dbReference type="Pfam" id="PF09820">
    <property type="entry name" value="AAA-ATPase_like"/>
    <property type="match status" value="1"/>
</dbReference>
<dbReference type="InterPro" id="IPR018631">
    <property type="entry name" value="AAA-ATPase-like_dom"/>
</dbReference>
<dbReference type="Proteomes" id="UP000077245">
    <property type="component" value="Unassembled WGS sequence"/>
</dbReference>
<dbReference type="Pfam" id="PF08011">
    <property type="entry name" value="PDDEXK_9"/>
    <property type="match status" value="1"/>
</dbReference>
<accession>A0A166C2E5</accession>
<dbReference type="InterPro" id="IPR027417">
    <property type="entry name" value="P-loop_NTPase"/>
</dbReference>
<feature type="domain" description="AAA-ATPase-like" evidence="1">
    <location>
        <begin position="5"/>
        <end position="200"/>
    </location>
</feature>
<dbReference type="Gene3D" id="3.40.50.300">
    <property type="entry name" value="P-loop containing nucleotide triphosphate hydrolases"/>
    <property type="match status" value="1"/>
</dbReference>
<dbReference type="RefSeq" id="WP_067092444.1">
    <property type="nucleotide sequence ID" value="NZ_LWMV01000202.1"/>
</dbReference>
<dbReference type="EMBL" id="LWMV01000202">
    <property type="protein sequence ID" value="KZX10807.1"/>
    <property type="molecule type" value="Genomic_DNA"/>
</dbReference>
<reference evidence="2 3" key="1">
    <citation type="submission" date="2016-04" db="EMBL/GenBank/DDBJ databases">
        <title>Genome sequence of Methanobrevibacter curvatus DSM 11111.</title>
        <authorList>
            <person name="Poehlein A."/>
            <person name="Seedorf H."/>
            <person name="Daniel R."/>
        </authorList>
    </citation>
    <scope>NUCLEOTIDE SEQUENCE [LARGE SCALE GENOMIC DNA]</scope>
    <source>
        <strain evidence="2 3">DSM 11111</strain>
    </source>
</reference>
<dbReference type="PATRIC" id="fig|49547.3.peg.1765"/>
<dbReference type="PANTHER" id="PTHR34825:SF1">
    <property type="entry name" value="AAA-ATPASE-LIKE DOMAIN-CONTAINING PROTEIN"/>
    <property type="match status" value="1"/>
</dbReference>
<sequence>MEKLPVGIQTFSEIREDGYKYIDKTKYLHKIATKGKPYFLSRPRRFGKSLLISTLKELFEGNKKLFEGLYIYDKWDWEDKYPVIHLDLAGGTYDTVNELEDNVNDKIYRIARSFQIEIHSKTLSEKFTDLITEVYNKFKKKVVVLIDEYDKPIISNLQNKNLEEIQSKLGSFYEVLKTNDCYTKFVFITGVSQFAHVSIFSKLNIMDDLTLVDEFNSICGYTQEELEDNFQPCIQKLADKFQMTYLETLERIKIYYNGYSWNGKESVYNPYSTLLSFKHSKFSKSWFNTGTPRVLVNYPMNKYNIKAIVEPSIISDDEIENITTNYIKDEVLLFQTGYLTVDKIETNEVGNLYHLRIPNYEVKTALFKNLVIQHSKIPISDVLEYANKLLKYTIDGNCEKIKETLGDYLSPIPNELRGNNERYYHVLVFMLLYNAKIHVHSEVHSYKGNADIIIEENDYVIIIEFKQSNEKSIEYMINEALEQIEKQEYGRQYKNKKIIKGAIVFKDSEIGCKLIKEDIP</sequence>
<gene>
    <name evidence="2" type="ORF">MBCUR_16570</name>
</gene>
<dbReference type="InterPro" id="IPR012547">
    <property type="entry name" value="PDDEXK_9"/>
</dbReference>